<comment type="caution">
    <text evidence="2">The sequence shown here is derived from an EMBL/GenBank/DDBJ whole genome shotgun (WGS) entry which is preliminary data.</text>
</comment>
<dbReference type="RefSeq" id="WP_151419403.1">
    <property type="nucleotide sequence ID" value="NZ_VMRG01000001.1"/>
</dbReference>
<keyword evidence="1" id="KW-0175">Coiled coil</keyword>
<feature type="coiled-coil region" evidence="1">
    <location>
        <begin position="33"/>
        <end position="134"/>
    </location>
</feature>
<dbReference type="AlphaFoldDB" id="A0A5M8IAT8"/>
<evidence type="ECO:0000313" key="2">
    <source>
        <dbReference type="EMBL" id="KAA6232543.1"/>
    </source>
</evidence>
<gene>
    <name evidence="2" type="ORF">FP507_05195</name>
</gene>
<dbReference type="EMBL" id="VMRG01000001">
    <property type="protein sequence ID" value="KAA6232543.1"/>
    <property type="molecule type" value="Genomic_DNA"/>
</dbReference>
<proteinExistence type="predicted"/>
<sequence length="226" mass="25312">MLEKLKQSSPAFREAPPEPTEVFKVFAALLTECRSKLETVDELEERLREAQLKTTEADKLDSRIGDLIAMNREISEELESREEAMKSMERAVKEADLRLKKELDDAEGKAENRLRDLRTQIDSQKSENEGLISQIEAEGKVAFIPPERVSGMLDTFYGHLKSNMKGLDIRESEIRLKVAFGSVSDKHSGIEHSGIVIPTAGNTAEILDSLSEVVVKLGRKETPDSE</sequence>
<name>A0A5M8IAT8_CHLPH</name>
<dbReference type="Proteomes" id="UP000327458">
    <property type="component" value="Unassembled WGS sequence"/>
</dbReference>
<reference evidence="2 3" key="1">
    <citation type="submission" date="2019-07" db="EMBL/GenBank/DDBJ databases">
        <title>Draft genome Sequence of Chlorobium phaeovibrioides sp. strain PhvTcv-s14, from the Phylum Chlorobi.</title>
        <authorList>
            <person name="Babenko V."/>
            <person name="Boldyreva D."/>
            <person name="Kanygina A."/>
            <person name="Selezneva O."/>
            <person name="Akopiyan T."/>
            <person name="Lunina O."/>
        </authorList>
    </citation>
    <scope>NUCLEOTIDE SEQUENCE [LARGE SCALE GENOMIC DNA]</scope>
    <source>
        <strain evidence="2 3">GrTcv12</strain>
    </source>
</reference>
<protein>
    <submittedName>
        <fullName evidence="2">Uncharacterized protein</fullName>
    </submittedName>
</protein>
<evidence type="ECO:0000256" key="1">
    <source>
        <dbReference type="SAM" id="Coils"/>
    </source>
</evidence>
<evidence type="ECO:0000313" key="3">
    <source>
        <dbReference type="Proteomes" id="UP000327458"/>
    </source>
</evidence>
<organism evidence="2 3">
    <name type="scientific">Chlorobium phaeovibrioides</name>
    <dbReference type="NCBI Taxonomy" id="1094"/>
    <lineage>
        <taxon>Bacteria</taxon>
        <taxon>Pseudomonadati</taxon>
        <taxon>Chlorobiota</taxon>
        <taxon>Chlorobiia</taxon>
        <taxon>Chlorobiales</taxon>
        <taxon>Chlorobiaceae</taxon>
        <taxon>Chlorobium/Pelodictyon group</taxon>
        <taxon>Chlorobium</taxon>
    </lineage>
</organism>
<accession>A0A5M8IAT8</accession>